<comment type="caution">
    <text evidence="2">The sequence shown here is derived from an EMBL/GenBank/DDBJ whole genome shotgun (WGS) entry which is preliminary data.</text>
</comment>
<dbReference type="Proteomes" id="UP001319060">
    <property type="component" value="Unassembled WGS sequence"/>
</dbReference>
<dbReference type="SUPFAM" id="SSF53756">
    <property type="entry name" value="UDP-Glycosyltransferase/glycogen phosphorylase"/>
    <property type="match status" value="1"/>
</dbReference>
<gene>
    <name evidence="2" type="ORF">JYA64_12290</name>
</gene>
<dbReference type="InterPro" id="IPR055259">
    <property type="entry name" value="YkvP/CgeB_Glyco_trans-like"/>
</dbReference>
<reference evidence="2 3" key="1">
    <citation type="submission" date="2021-01" db="EMBL/GenBank/DDBJ databases">
        <title>Genome Sequencing of Type Strains.</title>
        <authorList>
            <person name="Lemaire J.F."/>
            <person name="Inderbitzin P."/>
            <person name="Collins S.B."/>
            <person name="Wespe N."/>
            <person name="Knight-Connoni V."/>
        </authorList>
    </citation>
    <scope>NUCLEOTIDE SEQUENCE [LARGE SCALE GENOMIC DNA]</scope>
    <source>
        <strain evidence="2 3">DSM 14730</strain>
    </source>
</reference>
<sequence length="307" mass="36088">MERINLLFITRDRSQQLERSSFYLEKELAKRTNLIRWEHDGNIQGIVNQLPIKPDFILLNDYKPEYRPFIRGLKDLTIPHGILMHDLHYKLSKRNFLIHQEKPALIFCHYRDAFKKWLPDHINRLVWFPHHVPAEIFRPYQVPKTIPMLLIGATYPHIYPFRHVISQQLSRDPRFVQYSHPGYGVVKKGLTGERYAKEISKAKIFLTCDSIHHFPLLKYFEVLACGTLLAAPASLELTDLGFIDGETFVAINEVNFKEKINEYLNNESLRDPIVQNGIELIHQRHTTAIRAQEMVQTIQQFLQNNGR</sequence>
<feature type="domain" description="Spore protein YkvP/CgeB glycosyl transferase-like" evidence="1">
    <location>
        <begin position="187"/>
        <end position="295"/>
    </location>
</feature>
<dbReference type="Pfam" id="PF13524">
    <property type="entry name" value="Glyco_trans_1_2"/>
    <property type="match status" value="1"/>
</dbReference>
<evidence type="ECO:0000259" key="1">
    <source>
        <dbReference type="Pfam" id="PF13524"/>
    </source>
</evidence>
<dbReference type="EMBL" id="JAFHKS010000043">
    <property type="protein sequence ID" value="MBN3546078.1"/>
    <property type="molecule type" value="Genomic_DNA"/>
</dbReference>
<keyword evidence="3" id="KW-1185">Reference proteome</keyword>
<accession>A0ABS2ZD07</accession>
<protein>
    <submittedName>
        <fullName evidence="2">Glycosyltransferase family 1 protein</fullName>
    </submittedName>
</protein>
<proteinExistence type="predicted"/>
<name>A0ABS2ZD07_9BACL</name>
<evidence type="ECO:0000313" key="3">
    <source>
        <dbReference type="Proteomes" id="UP001319060"/>
    </source>
</evidence>
<organism evidence="2 3">
    <name type="scientific">Fictibacillus barbaricus</name>
    <dbReference type="NCBI Taxonomy" id="182136"/>
    <lineage>
        <taxon>Bacteria</taxon>
        <taxon>Bacillati</taxon>
        <taxon>Bacillota</taxon>
        <taxon>Bacilli</taxon>
        <taxon>Bacillales</taxon>
        <taxon>Fictibacillaceae</taxon>
        <taxon>Fictibacillus</taxon>
    </lineage>
</organism>
<dbReference type="RefSeq" id="WP_188402895.1">
    <property type="nucleotide sequence ID" value="NZ_BMCE01000002.1"/>
</dbReference>
<evidence type="ECO:0000313" key="2">
    <source>
        <dbReference type="EMBL" id="MBN3546078.1"/>
    </source>
</evidence>